<dbReference type="Pfam" id="PF00640">
    <property type="entry name" value="PID"/>
    <property type="match status" value="1"/>
</dbReference>
<name>A0A3Q4I6Q3_NEOBR</name>
<dbReference type="PANTHER" id="PTHR10337">
    <property type="entry name" value="SHC TRANSFORMING PROTEIN"/>
    <property type="match status" value="1"/>
</dbReference>
<dbReference type="GO" id="GO:0005886">
    <property type="term" value="C:plasma membrane"/>
    <property type="evidence" value="ECO:0007669"/>
    <property type="project" value="TreeGrafter"/>
</dbReference>
<dbReference type="InterPro" id="IPR036860">
    <property type="entry name" value="SH2_dom_sf"/>
</dbReference>
<evidence type="ECO:0000259" key="4">
    <source>
        <dbReference type="PROSITE" id="PS50001"/>
    </source>
</evidence>
<dbReference type="InterPro" id="IPR006020">
    <property type="entry name" value="PTB/PI_dom"/>
</dbReference>
<evidence type="ECO:0000313" key="6">
    <source>
        <dbReference type="Proteomes" id="UP000261580"/>
    </source>
</evidence>
<dbReference type="GO" id="GO:0035556">
    <property type="term" value="P:intracellular signal transduction"/>
    <property type="evidence" value="ECO:0007669"/>
    <property type="project" value="InterPro"/>
</dbReference>
<dbReference type="SMART" id="SM00252">
    <property type="entry name" value="SH2"/>
    <property type="match status" value="1"/>
</dbReference>
<reference evidence="5" key="2">
    <citation type="submission" date="2025-09" db="UniProtKB">
        <authorList>
            <consortium name="Ensembl"/>
        </authorList>
    </citation>
    <scope>IDENTIFICATION</scope>
</reference>
<evidence type="ECO:0000259" key="3">
    <source>
        <dbReference type="PROSITE" id="PS01179"/>
    </source>
</evidence>
<dbReference type="InterPro" id="IPR006019">
    <property type="entry name" value="PID_Shc-like"/>
</dbReference>
<feature type="domain" description="SH2" evidence="4">
    <location>
        <begin position="146"/>
        <end position="237"/>
    </location>
</feature>
<reference evidence="5" key="1">
    <citation type="submission" date="2025-08" db="UniProtKB">
        <authorList>
            <consortium name="Ensembl"/>
        </authorList>
    </citation>
    <scope>IDENTIFICATION</scope>
</reference>
<dbReference type="AlphaFoldDB" id="A0A3Q4I6Q3"/>
<dbReference type="Proteomes" id="UP000261580">
    <property type="component" value="Unassembled WGS sequence"/>
</dbReference>
<dbReference type="InterPro" id="IPR011993">
    <property type="entry name" value="PH-like_dom_sf"/>
</dbReference>
<dbReference type="Pfam" id="PF00017">
    <property type="entry name" value="SH2"/>
    <property type="match status" value="1"/>
</dbReference>
<evidence type="ECO:0000313" key="5">
    <source>
        <dbReference type="Ensembl" id="ENSNBRP00000029613.1"/>
    </source>
</evidence>
<dbReference type="InterPro" id="IPR051235">
    <property type="entry name" value="CEP152/SHC-Transforming"/>
</dbReference>
<evidence type="ECO:0000256" key="1">
    <source>
        <dbReference type="ARBA" id="ARBA00022999"/>
    </source>
</evidence>
<dbReference type="GeneTree" id="ENSGT00950000182870"/>
<keyword evidence="1 2" id="KW-0727">SH2 domain</keyword>
<dbReference type="PRINTS" id="PR00629">
    <property type="entry name" value="SHCPIDOMAIN"/>
</dbReference>
<evidence type="ECO:0008006" key="7">
    <source>
        <dbReference type="Google" id="ProtNLM"/>
    </source>
</evidence>
<accession>A0A3Q4I6Q3</accession>
<proteinExistence type="predicted"/>
<dbReference type="InterPro" id="IPR000980">
    <property type="entry name" value="SH2"/>
</dbReference>
<dbReference type="SUPFAM" id="SSF50729">
    <property type="entry name" value="PH domain-like"/>
    <property type="match status" value="1"/>
</dbReference>
<evidence type="ECO:0000256" key="2">
    <source>
        <dbReference type="PROSITE-ProRule" id="PRU00191"/>
    </source>
</evidence>
<protein>
    <recommendedName>
        <fullName evidence="7">SHC adaptor protein 4</fullName>
    </recommendedName>
</protein>
<dbReference type="PROSITE" id="PS50001">
    <property type="entry name" value="SH2"/>
    <property type="match status" value="1"/>
</dbReference>
<dbReference type="PRINTS" id="PR00401">
    <property type="entry name" value="SH2DOMAIN"/>
</dbReference>
<feature type="domain" description="PID" evidence="3">
    <location>
        <begin position="30"/>
        <end position="80"/>
    </location>
</feature>
<dbReference type="Bgee" id="ENSNBRG00000022546">
    <property type="expression patterns" value="Expressed in brain"/>
</dbReference>
<dbReference type="GO" id="GO:0030971">
    <property type="term" value="F:receptor tyrosine kinase binding"/>
    <property type="evidence" value="ECO:0007669"/>
    <property type="project" value="TreeGrafter"/>
</dbReference>
<dbReference type="STRING" id="32507.ENSNBRP00000029613"/>
<dbReference type="PANTHER" id="PTHR10337:SF12">
    <property type="entry name" value="SHC-TRANSFORMING PROTEIN 4"/>
    <property type="match status" value="1"/>
</dbReference>
<dbReference type="Gene3D" id="2.30.29.30">
    <property type="entry name" value="Pleckstrin-homology domain (PH domain)/Phosphotyrosine-binding domain (PTB)"/>
    <property type="match status" value="1"/>
</dbReference>
<organism evidence="5 6">
    <name type="scientific">Neolamprologus brichardi</name>
    <name type="common">Fairy cichlid</name>
    <name type="synonym">Lamprologus brichardi</name>
    <dbReference type="NCBI Taxonomy" id="32507"/>
    <lineage>
        <taxon>Eukaryota</taxon>
        <taxon>Metazoa</taxon>
        <taxon>Chordata</taxon>
        <taxon>Craniata</taxon>
        <taxon>Vertebrata</taxon>
        <taxon>Euteleostomi</taxon>
        <taxon>Actinopterygii</taxon>
        <taxon>Neopterygii</taxon>
        <taxon>Teleostei</taxon>
        <taxon>Neoteleostei</taxon>
        <taxon>Acanthomorphata</taxon>
        <taxon>Ovalentaria</taxon>
        <taxon>Cichlomorphae</taxon>
        <taxon>Cichliformes</taxon>
        <taxon>Cichlidae</taxon>
        <taxon>African cichlids</taxon>
        <taxon>Pseudocrenilabrinae</taxon>
        <taxon>Lamprologini</taxon>
        <taxon>Neolamprologus</taxon>
    </lineage>
</organism>
<dbReference type="PROSITE" id="PS01179">
    <property type="entry name" value="PID"/>
    <property type="match status" value="1"/>
</dbReference>
<dbReference type="SUPFAM" id="SSF55550">
    <property type="entry name" value="SH2 domain"/>
    <property type="match status" value="1"/>
</dbReference>
<keyword evidence="6" id="KW-1185">Reference proteome</keyword>
<sequence length="241" mass="26907">RRIILTVSTDSMTLIAASSLQVTVSDMADYIAYVAKDLANDRACHILECPEGQATEVINSIGQAFETRFRHLLSQTPSVLSTKFSEHRDYYNVNPGDPGGIKDFQVTEEESKEDANIHRVRLTCYTKALIIYSHLSLSFSPMEFCLFHPRLGREQAESLLTCSGDFLVRESSSAAGQYVLSGMEGATVRHLLLVDPHGQVRTRDQVFLSVGHLVRFHMENQMPIVSGSSELCLKQPILKMI</sequence>
<dbReference type="OMA" id="CHILECE"/>
<dbReference type="Gene3D" id="3.30.505.10">
    <property type="entry name" value="SH2 domain"/>
    <property type="match status" value="1"/>
</dbReference>
<dbReference type="GO" id="GO:0007169">
    <property type="term" value="P:cell surface receptor protein tyrosine kinase signaling pathway"/>
    <property type="evidence" value="ECO:0007669"/>
    <property type="project" value="TreeGrafter"/>
</dbReference>
<dbReference type="Ensembl" id="ENSNBRT00000030372.1">
    <property type="protein sequence ID" value="ENSNBRP00000029613.1"/>
    <property type="gene ID" value="ENSNBRG00000022546.1"/>
</dbReference>